<proteinExistence type="predicted"/>
<dbReference type="EMBL" id="LXQA010091880">
    <property type="protein sequence ID" value="MCI14311.1"/>
    <property type="molecule type" value="Genomic_DNA"/>
</dbReference>
<evidence type="ECO:0000313" key="2">
    <source>
        <dbReference type="Proteomes" id="UP000265520"/>
    </source>
</evidence>
<accession>A0A392PQF2</accession>
<feature type="non-terminal residue" evidence="1">
    <location>
        <position position="124"/>
    </location>
</feature>
<evidence type="ECO:0000313" key="1">
    <source>
        <dbReference type="EMBL" id="MCI14311.1"/>
    </source>
</evidence>
<organism evidence="1 2">
    <name type="scientific">Trifolium medium</name>
    <dbReference type="NCBI Taxonomy" id="97028"/>
    <lineage>
        <taxon>Eukaryota</taxon>
        <taxon>Viridiplantae</taxon>
        <taxon>Streptophyta</taxon>
        <taxon>Embryophyta</taxon>
        <taxon>Tracheophyta</taxon>
        <taxon>Spermatophyta</taxon>
        <taxon>Magnoliopsida</taxon>
        <taxon>eudicotyledons</taxon>
        <taxon>Gunneridae</taxon>
        <taxon>Pentapetalae</taxon>
        <taxon>rosids</taxon>
        <taxon>fabids</taxon>
        <taxon>Fabales</taxon>
        <taxon>Fabaceae</taxon>
        <taxon>Papilionoideae</taxon>
        <taxon>50 kb inversion clade</taxon>
        <taxon>NPAAA clade</taxon>
        <taxon>Hologalegina</taxon>
        <taxon>IRL clade</taxon>
        <taxon>Trifolieae</taxon>
        <taxon>Trifolium</taxon>
    </lineage>
</organism>
<name>A0A392PQF2_9FABA</name>
<keyword evidence="2" id="KW-1185">Reference proteome</keyword>
<dbReference type="AlphaFoldDB" id="A0A392PQF2"/>
<protein>
    <submittedName>
        <fullName evidence="1">Uncharacterized protein</fullName>
    </submittedName>
</protein>
<sequence>MSISTLLSKEVYHLVDGLFHNSRMNDIPVIRKHPTFWTSLQIIHFLGHASKKAIAFSPNNLQDANLIRKANEQDLMLLNNRKKLYGGDWKLRMDKNNKTNVWTAVNYSVHPVKPYITSSAKDLL</sequence>
<dbReference type="Proteomes" id="UP000265520">
    <property type="component" value="Unassembled WGS sequence"/>
</dbReference>
<comment type="caution">
    <text evidence="1">The sequence shown here is derived from an EMBL/GenBank/DDBJ whole genome shotgun (WGS) entry which is preliminary data.</text>
</comment>
<reference evidence="1 2" key="1">
    <citation type="journal article" date="2018" name="Front. Plant Sci.">
        <title>Red Clover (Trifolium pratense) and Zigzag Clover (T. medium) - A Picture of Genomic Similarities and Differences.</title>
        <authorList>
            <person name="Dluhosova J."/>
            <person name="Istvanek J."/>
            <person name="Nedelnik J."/>
            <person name="Repkova J."/>
        </authorList>
    </citation>
    <scope>NUCLEOTIDE SEQUENCE [LARGE SCALE GENOMIC DNA]</scope>
    <source>
        <strain evidence="2">cv. 10/8</strain>
        <tissue evidence="1">Leaf</tissue>
    </source>
</reference>